<feature type="site" description="Important for catalytic activity" evidence="7">
    <location>
        <position position="224"/>
    </location>
</feature>
<protein>
    <recommendedName>
        <fullName evidence="7">Endolytic murein transglycosylase</fullName>
        <ecNumber evidence="7">4.2.2.29</ecNumber>
    </recommendedName>
    <alternativeName>
        <fullName evidence="7">Peptidoglycan lytic transglycosylase</fullName>
    </alternativeName>
    <alternativeName>
        <fullName evidence="7">Peptidoglycan polymerization terminase</fullName>
    </alternativeName>
</protein>
<keyword evidence="3 7" id="KW-1133">Transmembrane helix</keyword>
<dbReference type="EMBL" id="MHUZ01000031">
    <property type="protein sequence ID" value="OHA85097.1"/>
    <property type="molecule type" value="Genomic_DNA"/>
</dbReference>
<dbReference type="PANTHER" id="PTHR30518:SF2">
    <property type="entry name" value="ENDOLYTIC MUREIN TRANSGLYCOSYLASE"/>
    <property type="match status" value="1"/>
</dbReference>
<dbReference type="GO" id="GO:0008932">
    <property type="term" value="F:lytic endotransglycosylase activity"/>
    <property type="evidence" value="ECO:0007669"/>
    <property type="project" value="UniProtKB-UniRule"/>
</dbReference>
<keyword evidence="2 7" id="KW-0812">Transmembrane</keyword>
<dbReference type="CDD" id="cd08010">
    <property type="entry name" value="MltG_like"/>
    <property type="match status" value="1"/>
</dbReference>
<comment type="catalytic activity">
    <reaction evidence="7">
        <text>a peptidoglycan chain = a peptidoglycan chain with N-acetyl-1,6-anhydromuramyl-[peptide] at the reducing end + a peptidoglycan chain with N-acetylglucosamine at the non-reducing end.</text>
        <dbReference type="EC" id="4.2.2.29"/>
    </reaction>
</comment>
<evidence type="ECO:0000256" key="5">
    <source>
        <dbReference type="ARBA" id="ARBA00023239"/>
    </source>
</evidence>
<comment type="subcellular location">
    <subcellularLocation>
        <location evidence="7">Cell membrane</location>
        <topology evidence="7">Single-pass membrane protein</topology>
    </subcellularLocation>
</comment>
<dbReference type="NCBIfam" id="TIGR00247">
    <property type="entry name" value="endolytic transglycosylase MltG"/>
    <property type="match status" value="1"/>
</dbReference>
<dbReference type="EC" id="4.2.2.29" evidence="7"/>
<dbReference type="GO" id="GO:0071555">
    <property type="term" value="P:cell wall organization"/>
    <property type="evidence" value="ECO:0007669"/>
    <property type="project" value="UniProtKB-KW"/>
</dbReference>
<dbReference type="Gene3D" id="3.30.1490.480">
    <property type="entry name" value="Endolytic murein transglycosylase"/>
    <property type="match status" value="1"/>
</dbReference>
<evidence type="ECO:0000256" key="2">
    <source>
        <dbReference type="ARBA" id="ARBA00022692"/>
    </source>
</evidence>
<keyword evidence="4 7" id="KW-0472">Membrane</keyword>
<dbReference type="GO" id="GO:0009252">
    <property type="term" value="P:peptidoglycan biosynthetic process"/>
    <property type="evidence" value="ECO:0007669"/>
    <property type="project" value="UniProtKB-UniRule"/>
</dbReference>
<evidence type="ECO:0000313" key="8">
    <source>
        <dbReference type="EMBL" id="OHA85097.1"/>
    </source>
</evidence>
<dbReference type="InterPro" id="IPR003770">
    <property type="entry name" value="MLTG-like"/>
</dbReference>
<comment type="caution">
    <text evidence="8">The sequence shown here is derived from an EMBL/GenBank/DDBJ whole genome shotgun (WGS) entry which is preliminary data.</text>
</comment>
<evidence type="ECO:0000256" key="3">
    <source>
        <dbReference type="ARBA" id="ARBA00022989"/>
    </source>
</evidence>
<dbReference type="STRING" id="1802730.A2591_02075"/>
<dbReference type="Proteomes" id="UP000178168">
    <property type="component" value="Unassembled WGS sequence"/>
</dbReference>
<keyword evidence="5 7" id="KW-0456">Lyase</keyword>
<organism evidence="8 9">
    <name type="scientific">Candidatus Yonathbacteria bacterium RIFOXYD1_FULL_52_36</name>
    <dbReference type="NCBI Taxonomy" id="1802730"/>
    <lineage>
        <taxon>Bacteria</taxon>
        <taxon>Candidatus Yonathiibacteriota</taxon>
    </lineage>
</organism>
<dbReference type="Gene3D" id="3.30.160.60">
    <property type="entry name" value="Classic Zinc Finger"/>
    <property type="match status" value="1"/>
</dbReference>
<comment type="function">
    <text evidence="7">Functions as a peptidoglycan terminase that cleaves nascent peptidoglycan strands endolytically to terminate their elongation.</text>
</comment>
<dbReference type="AlphaFoldDB" id="A0A1G2SJ17"/>
<dbReference type="GO" id="GO:0005886">
    <property type="term" value="C:plasma membrane"/>
    <property type="evidence" value="ECO:0007669"/>
    <property type="project" value="UniProtKB-SubCell"/>
</dbReference>
<name>A0A1G2SJ17_9BACT</name>
<keyword evidence="6 7" id="KW-0961">Cell wall biogenesis/degradation</keyword>
<evidence type="ECO:0000256" key="7">
    <source>
        <dbReference type="HAMAP-Rule" id="MF_02065"/>
    </source>
</evidence>
<accession>A0A1G2SJ17</accession>
<evidence type="ECO:0000313" key="9">
    <source>
        <dbReference type="Proteomes" id="UP000178168"/>
    </source>
</evidence>
<dbReference type="PANTHER" id="PTHR30518">
    <property type="entry name" value="ENDOLYTIC MUREIN TRANSGLYCOSYLASE"/>
    <property type="match status" value="1"/>
</dbReference>
<feature type="transmembrane region" description="Helical" evidence="7">
    <location>
        <begin position="28"/>
        <end position="45"/>
    </location>
</feature>
<proteinExistence type="inferred from homology"/>
<comment type="similarity">
    <text evidence="7">Belongs to the transglycosylase MltG family.</text>
</comment>
<reference evidence="8 9" key="1">
    <citation type="journal article" date="2016" name="Nat. Commun.">
        <title>Thousands of microbial genomes shed light on interconnected biogeochemical processes in an aquifer system.</title>
        <authorList>
            <person name="Anantharaman K."/>
            <person name="Brown C.T."/>
            <person name="Hug L.A."/>
            <person name="Sharon I."/>
            <person name="Castelle C.J."/>
            <person name="Probst A.J."/>
            <person name="Thomas B.C."/>
            <person name="Singh A."/>
            <person name="Wilkins M.J."/>
            <person name="Karaoz U."/>
            <person name="Brodie E.L."/>
            <person name="Williams K.H."/>
            <person name="Hubbard S.S."/>
            <person name="Banfield J.F."/>
        </authorList>
    </citation>
    <scope>NUCLEOTIDE SEQUENCE [LARGE SCALE GENOMIC DNA]</scope>
</reference>
<dbReference type="HAMAP" id="MF_02065">
    <property type="entry name" value="MltG"/>
    <property type="match status" value="1"/>
</dbReference>
<sequence>MLEHINSFLKRLREAMVPLGFRARSRTFWVAVGIAVAGFVLWVALVPPRTFPSGTVIEIPEGVSLQRAGNILREGGIVRSSALLEFYVILSGGERGIKAGGYFFEQPESPWRVALRITSGAYGFEQVALTIPEGMGRTGIASLVTRKGSFPFFDTEEFLVLTEDKEGFLFPDTYFVPQNMRAEDLVKIMERTFEEKIATRAPAITLSGKSEHEIVTMASIIEAEARTAEDRRMISGILWKRIKIGMPLQVDAAFLAVNGKQTPELTLDDLKIDSPYNTYLYRGLPPGPIMNPGLDSIDAALEPTASPYLYYLSDSDGVMHYAKTFEEHKANKRRYLSV</sequence>
<dbReference type="Pfam" id="PF02618">
    <property type="entry name" value="YceG"/>
    <property type="match status" value="1"/>
</dbReference>
<evidence type="ECO:0000256" key="4">
    <source>
        <dbReference type="ARBA" id="ARBA00023136"/>
    </source>
</evidence>
<evidence type="ECO:0000256" key="1">
    <source>
        <dbReference type="ARBA" id="ARBA00022475"/>
    </source>
</evidence>
<gene>
    <name evidence="7" type="primary">mltG</name>
    <name evidence="8" type="ORF">A2591_02075</name>
</gene>
<keyword evidence="1 7" id="KW-1003">Cell membrane</keyword>
<evidence type="ECO:0000256" key="6">
    <source>
        <dbReference type="ARBA" id="ARBA00023316"/>
    </source>
</evidence>